<gene>
    <name evidence="2" type="ORF">KP79_PYT16609</name>
</gene>
<protein>
    <submittedName>
        <fullName evidence="2">Protein CASP</fullName>
    </submittedName>
</protein>
<sequence>MGNKTARTVTFFYTILLHSLVFLVLYKVAHTESCKRDMAADCHENCPVGIDTEQTTVTCETDSIVYSCPVGIDTEQTTVTCETDSIVYSCPVGIDTEQTTVTCIYCLIQFYQLRSGITEIITSSSFNT</sequence>
<organism evidence="2 3">
    <name type="scientific">Mizuhopecten yessoensis</name>
    <name type="common">Japanese scallop</name>
    <name type="synonym">Patinopecten yessoensis</name>
    <dbReference type="NCBI Taxonomy" id="6573"/>
    <lineage>
        <taxon>Eukaryota</taxon>
        <taxon>Metazoa</taxon>
        <taxon>Spiralia</taxon>
        <taxon>Lophotrochozoa</taxon>
        <taxon>Mollusca</taxon>
        <taxon>Bivalvia</taxon>
        <taxon>Autobranchia</taxon>
        <taxon>Pteriomorphia</taxon>
        <taxon>Pectinida</taxon>
        <taxon>Pectinoidea</taxon>
        <taxon>Pectinidae</taxon>
        <taxon>Mizuhopecten</taxon>
    </lineage>
</organism>
<name>A0A210R021_MIZYE</name>
<feature type="transmembrane region" description="Helical" evidence="1">
    <location>
        <begin position="6"/>
        <end position="26"/>
    </location>
</feature>
<reference evidence="2 3" key="1">
    <citation type="journal article" date="2017" name="Nat. Ecol. Evol.">
        <title>Scallop genome provides insights into evolution of bilaterian karyotype and development.</title>
        <authorList>
            <person name="Wang S."/>
            <person name="Zhang J."/>
            <person name="Jiao W."/>
            <person name="Li J."/>
            <person name="Xun X."/>
            <person name="Sun Y."/>
            <person name="Guo X."/>
            <person name="Huan P."/>
            <person name="Dong B."/>
            <person name="Zhang L."/>
            <person name="Hu X."/>
            <person name="Sun X."/>
            <person name="Wang J."/>
            <person name="Zhao C."/>
            <person name="Wang Y."/>
            <person name="Wang D."/>
            <person name="Huang X."/>
            <person name="Wang R."/>
            <person name="Lv J."/>
            <person name="Li Y."/>
            <person name="Zhang Z."/>
            <person name="Liu B."/>
            <person name="Lu W."/>
            <person name="Hui Y."/>
            <person name="Liang J."/>
            <person name="Zhou Z."/>
            <person name="Hou R."/>
            <person name="Li X."/>
            <person name="Liu Y."/>
            <person name="Li H."/>
            <person name="Ning X."/>
            <person name="Lin Y."/>
            <person name="Zhao L."/>
            <person name="Xing Q."/>
            <person name="Dou J."/>
            <person name="Li Y."/>
            <person name="Mao J."/>
            <person name="Guo H."/>
            <person name="Dou H."/>
            <person name="Li T."/>
            <person name="Mu C."/>
            <person name="Jiang W."/>
            <person name="Fu Q."/>
            <person name="Fu X."/>
            <person name="Miao Y."/>
            <person name="Liu J."/>
            <person name="Yu Q."/>
            <person name="Li R."/>
            <person name="Liao H."/>
            <person name="Li X."/>
            <person name="Kong Y."/>
            <person name="Jiang Z."/>
            <person name="Chourrout D."/>
            <person name="Li R."/>
            <person name="Bao Z."/>
        </authorList>
    </citation>
    <scope>NUCLEOTIDE SEQUENCE [LARGE SCALE GENOMIC DNA]</scope>
    <source>
        <strain evidence="2 3">PY_sf001</strain>
    </source>
</reference>
<dbReference type="AlphaFoldDB" id="A0A210R021"/>
<keyword evidence="3" id="KW-1185">Reference proteome</keyword>
<accession>A0A210R021</accession>
<comment type="caution">
    <text evidence="2">The sequence shown here is derived from an EMBL/GenBank/DDBJ whole genome shotgun (WGS) entry which is preliminary data.</text>
</comment>
<evidence type="ECO:0000256" key="1">
    <source>
        <dbReference type="SAM" id="Phobius"/>
    </source>
</evidence>
<dbReference type="EMBL" id="NEDP02001062">
    <property type="protein sequence ID" value="OWF54359.1"/>
    <property type="molecule type" value="Genomic_DNA"/>
</dbReference>
<evidence type="ECO:0000313" key="2">
    <source>
        <dbReference type="EMBL" id="OWF54359.1"/>
    </source>
</evidence>
<evidence type="ECO:0000313" key="3">
    <source>
        <dbReference type="Proteomes" id="UP000242188"/>
    </source>
</evidence>
<proteinExistence type="predicted"/>
<keyword evidence="1" id="KW-0812">Transmembrane</keyword>
<dbReference type="Proteomes" id="UP000242188">
    <property type="component" value="Unassembled WGS sequence"/>
</dbReference>
<keyword evidence="1" id="KW-1133">Transmembrane helix</keyword>
<keyword evidence="1" id="KW-0472">Membrane</keyword>